<dbReference type="InterPro" id="IPR012338">
    <property type="entry name" value="Beta-lactam/transpept-like"/>
</dbReference>
<sequence length="378" mass="40958">MEINGFCDPFFADVEAVFAKNFTRFGEQGAAFSVVMEGELVVNLWAGTRDREGLHDWQEETMVNVFSVTKGVLIASLLLLVDEGRVELDSPVADYWSEFIAAGKQNITVRQLLNHRAGLAVLPDSVADEDIFNWSLMCEQIAAQAPMWPGAERQAYHCFSYGWLLGELIRRIAGMSVGEFIRQRLAQPLGLDLAVGLRGDLSRLADVQMLAVAVERRHEGMSALLSSSPSSVAARAFTTPASMMSGTNGQAWRRAEIPAANGHASARSLAILYAALASGELLSESLLAQCYAGNTPCFDEVLLLPLTFNLGFMAAQRKPIKLFSAGQRCFGHPGSGGSSAFADVDYRLGVGYATNRLGAGALTDPRARRLIDSVYRAL</sequence>
<comment type="caution">
    <text evidence="2">The sequence shown here is derived from an EMBL/GenBank/DDBJ whole genome shotgun (WGS) entry which is preliminary data.</text>
</comment>
<dbReference type="Gene3D" id="3.40.710.10">
    <property type="entry name" value="DD-peptidase/beta-lactamase superfamily"/>
    <property type="match status" value="1"/>
</dbReference>
<reference evidence="2 3" key="1">
    <citation type="submission" date="2018-11" db="EMBL/GenBank/DDBJ databases">
        <title>Genomic Encyclopedia of Type Strains, Phase IV (KMG-IV): sequencing the most valuable type-strain genomes for metagenomic binning, comparative biology and taxonomic classification.</title>
        <authorList>
            <person name="Goeker M."/>
        </authorList>
    </citation>
    <scope>NUCLEOTIDE SEQUENCE [LARGE SCALE GENOMIC DNA]</scope>
    <source>
        <strain evidence="2 3">DSM 100316</strain>
    </source>
</reference>
<organism evidence="2 3">
    <name type="scientific">Sinobacterium caligoides</name>
    <dbReference type="NCBI Taxonomy" id="933926"/>
    <lineage>
        <taxon>Bacteria</taxon>
        <taxon>Pseudomonadati</taxon>
        <taxon>Pseudomonadota</taxon>
        <taxon>Gammaproteobacteria</taxon>
        <taxon>Cellvibrionales</taxon>
        <taxon>Spongiibacteraceae</taxon>
        <taxon>Sinobacterium</taxon>
    </lineage>
</organism>
<name>A0A3N2E0U7_9GAMM</name>
<dbReference type="PANTHER" id="PTHR43319">
    <property type="entry name" value="BETA-LACTAMASE-RELATED"/>
    <property type="match status" value="1"/>
</dbReference>
<dbReference type="SUPFAM" id="SSF56601">
    <property type="entry name" value="beta-lactamase/transpeptidase-like"/>
    <property type="match status" value="1"/>
</dbReference>
<dbReference type="PANTHER" id="PTHR43319:SF3">
    <property type="entry name" value="BETA-LACTAMASE-RELATED DOMAIN-CONTAINING PROTEIN"/>
    <property type="match status" value="1"/>
</dbReference>
<evidence type="ECO:0000313" key="2">
    <source>
        <dbReference type="EMBL" id="ROS05259.1"/>
    </source>
</evidence>
<feature type="domain" description="Beta-lactamase-related" evidence="1">
    <location>
        <begin position="18"/>
        <end position="370"/>
    </location>
</feature>
<evidence type="ECO:0000313" key="3">
    <source>
        <dbReference type="Proteomes" id="UP000275394"/>
    </source>
</evidence>
<dbReference type="InterPro" id="IPR001466">
    <property type="entry name" value="Beta-lactam-related"/>
</dbReference>
<dbReference type="EMBL" id="RKHR01000003">
    <property type="protein sequence ID" value="ROS05259.1"/>
    <property type="molecule type" value="Genomic_DNA"/>
</dbReference>
<evidence type="ECO:0000259" key="1">
    <source>
        <dbReference type="Pfam" id="PF00144"/>
    </source>
</evidence>
<accession>A0A3N2E0U7</accession>
<dbReference type="InterPro" id="IPR052907">
    <property type="entry name" value="Beta-lactamase/esterase"/>
</dbReference>
<protein>
    <submittedName>
        <fullName evidence="2">CubicO group peptidase (Beta-lactamase class C family)</fullName>
    </submittedName>
</protein>
<proteinExistence type="predicted"/>
<gene>
    <name evidence="2" type="ORF">EDC56_0789</name>
</gene>
<dbReference type="RefSeq" id="WP_162844069.1">
    <property type="nucleotide sequence ID" value="NZ_RKHR01000003.1"/>
</dbReference>
<dbReference type="Pfam" id="PF00144">
    <property type="entry name" value="Beta-lactamase"/>
    <property type="match status" value="1"/>
</dbReference>
<keyword evidence="3" id="KW-1185">Reference proteome</keyword>
<dbReference type="AlphaFoldDB" id="A0A3N2E0U7"/>
<dbReference type="Proteomes" id="UP000275394">
    <property type="component" value="Unassembled WGS sequence"/>
</dbReference>